<evidence type="ECO:0000313" key="3">
    <source>
        <dbReference type="Proteomes" id="UP000238954"/>
    </source>
</evidence>
<keyword evidence="3" id="KW-1185">Reference proteome</keyword>
<accession>A0A2S8B289</accession>
<dbReference type="InterPro" id="IPR010982">
    <property type="entry name" value="Lambda_DNA-bd_dom_sf"/>
</dbReference>
<dbReference type="Proteomes" id="UP000238954">
    <property type="component" value="Chromosome"/>
</dbReference>
<gene>
    <name evidence="2" type="ORF">CVO77_15140</name>
</gene>
<dbReference type="PROSITE" id="PS50943">
    <property type="entry name" value="HTH_CROC1"/>
    <property type="match status" value="1"/>
</dbReference>
<name>A0A2S8B289_9SPHN</name>
<protein>
    <submittedName>
        <fullName evidence="2">Transcriptional regulator</fullName>
    </submittedName>
</protein>
<organism evidence="2 3">
    <name type="scientific">Sphingopyxis lindanitolerans</name>
    <dbReference type="NCBI Taxonomy" id="2054227"/>
    <lineage>
        <taxon>Bacteria</taxon>
        <taxon>Pseudomonadati</taxon>
        <taxon>Pseudomonadota</taxon>
        <taxon>Alphaproteobacteria</taxon>
        <taxon>Sphingomonadales</taxon>
        <taxon>Sphingomonadaceae</taxon>
        <taxon>Sphingopyxis</taxon>
    </lineage>
</organism>
<evidence type="ECO:0000259" key="1">
    <source>
        <dbReference type="PROSITE" id="PS50943"/>
    </source>
</evidence>
<dbReference type="RefSeq" id="WP_105999756.1">
    <property type="nucleotide sequence ID" value="NZ_CM009578.1"/>
</dbReference>
<sequence>MTLPIEELGKLLVRKRGGRGIRATATDIDVSPATLSRVENGHLPDLATFAKICRWLGVDPARFLGVETDSGDAPPKRAVAHFRKKPTVSPETATSLGALILAAQRARQARSELARGE</sequence>
<dbReference type="GO" id="GO:0003677">
    <property type="term" value="F:DNA binding"/>
    <property type="evidence" value="ECO:0007669"/>
    <property type="project" value="InterPro"/>
</dbReference>
<reference evidence="3" key="1">
    <citation type="submission" date="2017-11" db="EMBL/GenBank/DDBJ databases">
        <title>The complete genome sequence of Sphingopyxis pomeranensis sp. nov. strain WS5A3p.</title>
        <authorList>
            <person name="Kaminski M.A."/>
        </authorList>
    </citation>
    <scope>NUCLEOTIDE SEQUENCE [LARGE SCALE GENOMIC DNA]</scope>
    <source>
        <strain evidence="3">WS5A3p</strain>
    </source>
</reference>
<dbReference type="InterPro" id="IPR001387">
    <property type="entry name" value="Cro/C1-type_HTH"/>
</dbReference>
<dbReference type="Pfam" id="PF13560">
    <property type="entry name" value="HTH_31"/>
    <property type="match status" value="1"/>
</dbReference>
<proteinExistence type="predicted"/>
<dbReference type="CDD" id="cd00093">
    <property type="entry name" value="HTH_XRE"/>
    <property type="match status" value="1"/>
</dbReference>
<comment type="caution">
    <text evidence="2">The sequence shown here is derived from an EMBL/GenBank/DDBJ whole genome shotgun (WGS) entry which is preliminary data.</text>
</comment>
<dbReference type="SUPFAM" id="SSF47413">
    <property type="entry name" value="lambda repressor-like DNA-binding domains"/>
    <property type="match status" value="1"/>
</dbReference>
<feature type="domain" description="HTH cro/C1-type" evidence="1">
    <location>
        <begin position="25"/>
        <end position="63"/>
    </location>
</feature>
<dbReference type="OrthoDB" id="884972at2"/>
<dbReference type="Gene3D" id="1.10.260.40">
    <property type="entry name" value="lambda repressor-like DNA-binding domains"/>
    <property type="match status" value="1"/>
</dbReference>
<evidence type="ECO:0000313" key="2">
    <source>
        <dbReference type="EMBL" id="PQM26379.1"/>
    </source>
</evidence>
<dbReference type="AlphaFoldDB" id="A0A2S8B289"/>
<dbReference type="EMBL" id="PHFW01000003">
    <property type="protein sequence ID" value="PQM26379.1"/>
    <property type="molecule type" value="Genomic_DNA"/>
</dbReference>